<proteinExistence type="predicted"/>
<protein>
    <submittedName>
        <fullName evidence="2">Uncharacterized protein</fullName>
    </submittedName>
</protein>
<name>A0AAN6YBW3_9PEZI</name>
<evidence type="ECO:0000313" key="3">
    <source>
        <dbReference type="Proteomes" id="UP001301769"/>
    </source>
</evidence>
<feature type="region of interest" description="Disordered" evidence="1">
    <location>
        <begin position="24"/>
        <end position="79"/>
    </location>
</feature>
<sequence length="131" mass="14827">MKNMFASIRQALRDYKVGRALGKRNMTAGNSPEGVEDQVHPTKTSSCRSSPGITHCREEQHDIPKATEAKKGWHRSENPDAEFPWRGEFLIDGESNWRGTWILEVDDLGAMDWELNGCQRRQVAVALMSGR</sequence>
<accession>A0AAN6YBW3</accession>
<reference evidence="2" key="2">
    <citation type="submission" date="2023-05" db="EMBL/GenBank/DDBJ databases">
        <authorList>
            <consortium name="Lawrence Berkeley National Laboratory"/>
            <person name="Steindorff A."/>
            <person name="Hensen N."/>
            <person name="Bonometti L."/>
            <person name="Westerberg I."/>
            <person name="Brannstrom I.O."/>
            <person name="Guillou S."/>
            <person name="Cros-Aarteil S."/>
            <person name="Calhoun S."/>
            <person name="Haridas S."/>
            <person name="Kuo A."/>
            <person name="Mondo S."/>
            <person name="Pangilinan J."/>
            <person name="Riley R."/>
            <person name="Labutti K."/>
            <person name="Andreopoulos B."/>
            <person name="Lipzen A."/>
            <person name="Chen C."/>
            <person name="Yanf M."/>
            <person name="Daum C."/>
            <person name="Ng V."/>
            <person name="Clum A."/>
            <person name="Ohm R."/>
            <person name="Martin F."/>
            <person name="Silar P."/>
            <person name="Natvig D."/>
            <person name="Lalanne C."/>
            <person name="Gautier V."/>
            <person name="Ament-Velasquez S.L."/>
            <person name="Kruys A."/>
            <person name="Hutchinson M.I."/>
            <person name="Powell A.J."/>
            <person name="Barry K."/>
            <person name="Miller A.N."/>
            <person name="Grigoriev I.V."/>
            <person name="Debuchy R."/>
            <person name="Gladieux P."/>
            <person name="Thoren M.H."/>
            <person name="Johannesson H."/>
        </authorList>
    </citation>
    <scope>NUCLEOTIDE SEQUENCE</scope>
    <source>
        <strain evidence="2">PSN293</strain>
    </source>
</reference>
<gene>
    <name evidence="2" type="ORF">QBC37DRAFT_90817</name>
</gene>
<dbReference type="AlphaFoldDB" id="A0AAN6YBW3"/>
<feature type="compositionally biased region" description="Polar residues" evidence="1">
    <location>
        <begin position="41"/>
        <end position="52"/>
    </location>
</feature>
<reference evidence="2" key="1">
    <citation type="journal article" date="2023" name="Mol. Phylogenet. Evol.">
        <title>Genome-scale phylogeny and comparative genomics of the fungal order Sordariales.</title>
        <authorList>
            <person name="Hensen N."/>
            <person name="Bonometti L."/>
            <person name="Westerberg I."/>
            <person name="Brannstrom I.O."/>
            <person name="Guillou S."/>
            <person name="Cros-Aarteil S."/>
            <person name="Calhoun S."/>
            <person name="Haridas S."/>
            <person name="Kuo A."/>
            <person name="Mondo S."/>
            <person name="Pangilinan J."/>
            <person name="Riley R."/>
            <person name="LaButti K."/>
            <person name="Andreopoulos B."/>
            <person name="Lipzen A."/>
            <person name="Chen C."/>
            <person name="Yan M."/>
            <person name="Daum C."/>
            <person name="Ng V."/>
            <person name="Clum A."/>
            <person name="Steindorff A."/>
            <person name="Ohm R.A."/>
            <person name="Martin F."/>
            <person name="Silar P."/>
            <person name="Natvig D.O."/>
            <person name="Lalanne C."/>
            <person name="Gautier V."/>
            <person name="Ament-Velasquez S.L."/>
            <person name="Kruys A."/>
            <person name="Hutchinson M.I."/>
            <person name="Powell A.J."/>
            <person name="Barry K."/>
            <person name="Miller A.N."/>
            <person name="Grigoriev I.V."/>
            <person name="Debuchy R."/>
            <person name="Gladieux P."/>
            <person name="Hiltunen Thoren M."/>
            <person name="Johannesson H."/>
        </authorList>
    </citation>
    <scope>NUCLEOTIDE SEQUENCE</scope>
    <source>
        <strain evidence="2">PSN293</strain>
    </source>
</reference>
<evidence type="ECO:0000256" key="1">
    <source>
        <dbReference type="SAM" id="MobiDB-lite"/>
    </source>
</evidence>
<comment type="caution">
    <text evidence="2">The sequence shown here is derived from an EMBL/GenBank/DDBJ whole genome shotgun (WGS) entry which is preliminary data.</text>
</comment>
<dbReference type="Proteomes" id="UP001301769">
    <property type="component" value="Unassembled WGS sequence"/>
</dbReference>
<keyword evidence="3" id="KW-1185">Reference proteome</keyword>
<dbReference type="EMBL" id="MU858068">
    <property type="protein sequence ID" value="KAK4216469.1"/>
    <property type="molecule type" value="Genomic_DNA"/>
</dbReference>
<organism evidence="2 3">
    <name type="scientific">Rhypophila decipiens</name>
    <dbReference type="NCBI Taxonomy" id="261697"/>
    <lineage>
        <taxon>Eukaryota</taxon>
        <taxon>Fungi</taxon>
        <taxon>Dikarya</taxon>
        <taxon>Ascomycota</taxon>
        <taxon>Pezizomycotina</taxon>
        <taxon>Sordariomycetes</taxon>
        <taxon>Sordariomycetidae</taxon>
        <taxon>Sordariales</taxon>
        <taxon>Naviculisporaceae</taxon>
        <taxon>Rhypophila</taxon>
    </lineage>
</organism>
<evidence type="ECO:0000313" key="2">
    <source>
        <dbReference type="EMBL" id="KAK4216469.1"/>
    </source>
</evidence>
<feature type="compositionally biased region" description="Basic and acidic residues" evidence="1">
    <location>
        <begin position="55"/>
        <end position="78"/>
    </location>
</feature>